<organism evidence="1 2">
    <name type="scientific">Pacificitalea manganoxidans</name>
    <dbReference type="NCBI Taxonomy" id="1411902"/>
    <lineage>
        <taxon>Bacteria</taxon>
        <taxon>Pseudomonadati</taxon>
        <taxon>Pseudomonadota</taxon>
        <taxon>Alphaproteobacteria</taxon>
        <taxon>Rhodobacterales</taxon>
        <taxon>Paracoccaceae</taxon>
        <taxon>Pacificitalea</taxon>
    </lineage>
</organism>
<evidence type="ECO:0000313" key="1">
    <source>
        <dbReference type="EMBL" id="ATI42950.1"/>
    </source>
</evidence>
<protein>
    <submittedName>
        <fullName evidence="1">Uncharacterized protein</fullName>
    </submittedName>
</protein>
<dbReference type="Proteomes" id="UP000219050">
    <property type="component" value="Chromosome"/>
</dbReference>
<dbReference type="AlphaFoldDB" id="A0A291M223"/>
<dbReference type="EMBL" id="CP021404">
    <property type="protein sequence ID" value="ATI42950.1"/>
    <property type="molecule type" value="Genomic_DNA"/>
</dbReference>
<sequence>MAESARAWDRIGTDIQKIRPDQVIISSESLYKPLDDGQIARLRGLLDPWFREVQVVVYLRDPVSRFISGAQQRLKIRAEFSRGSGSALREVIESFEKLGYPLDVRSFDTARTHPNGVVADFAESYLPDTARDVVIAEDTRASHAGRTVNSSLSAEAMYLMQNLARARAAIGAPLDGDAPLTSRRRAIKELDQEIPGFTRPVLRPAIAEILMRRDRSLTWVRDRYGITFDRIDYDLVGTAPDDGLDPMGEIRDVQQICEVDLARAALIERAIPRKRLARRWRRLLRGHWR</sequence>
<dbReference type="KEGG" id="cmag:CBW24_13680"/>
<name>A0A291M223_9RHOB</name>
<accession>A0A291M223</accession>
<proteinExistence type="predicted"/>
<gene>
    <name evidence="1" type="ORF">CBW24_13680</name>
</gene>
<keyword evidence="2" id="KW-1185">Reference proteome</keyword>
<evidence type="ECO:0000313" key="2">
    <source>
        <dbReference type="Proteomes" id="UP000219050"/>
    </source>
</evidence>
<reference evidence="1 2" key="1">
    <citation type="submission" date="2017-05" db="EMBL/GenBank/DDBJ databases">
        <title>Comparative genomic and metabolic analysis of manganese-oxidizing mechanisms in Celeribater manganoxidans DY25T: its adaption to the environment of polymetallic nodule.</title>
        <authorList>
            <person name="Wang X."/>
        </authorList>
    </citation>
    <scope>NUCLEOTIDE SEQUENCE [LARGE SCALE GENOMIC DNA]</scope>
    <source>
        <strain evidence="1 2">DY25</strain>
    </source>
</reference>